<keyword evidence="3" id="KW-1185">Reference proteome</keyword>
<dbReference type="Proteomes" id="UP000054558">
    <property type="component" value="Unassembled WGS sequence"/>
</dbReference>
<feature type="compositionally biased region" description="Polar residues" evidence="1">
    <location>
        <begin position="592"/>
        <end position="601"/>
    </location>
</feature>
<feature type="region of interest" description="Disordered" evidence="1">
    <location>
        <begin position="237"/>
        <end position="276"/>
    </location>
</feature>
<dbReference type="Pfam" id="PF15669">
    <property type="entry name" value="CCDC24"/>
    <property type="match status" value="2"/>
</dbReference>
<proteinExistence type="predicted"/>
<dbReference type="AlphaFoldDB" id="A0A1Y1IHH2"/>
<dbReference type="OrthoDB" id="548304at2759"/>
<reference evidence="2 3" key="1">
    <citation type="journal article" date="2014" name="Nat. Commun.">
        <title>Klebsormidium flaccidum genome reveals primary factors for plant terrestrial adaptation.</title>
        <authorList>
            <person name="Hori K."/>
            <person name="Maruyama F."/>
            <person name="Fujisawa T."/>
            <person name="Togashi T."/>
            <person name="Yamamoto N."/>
            <person name="Seo M."/>
            <person name="Sato S."/>
            <person name="Yamada T."/>
            <person name="Mori H."/>
            <person name="Tajima N."/>
            <person name="Moriyama T."/>
            <person name="Ikeuchi M."/>
            <person name="Watanabe M."/>
            <person name="Wada H."/>
            <person name="Kobayashi K."/>
            <person name="Saito M."/>
            <person name="Masuda T."/>
            <person name="Sasaki-Sekimoto Y."/>
            <person name="Mashiguchi K."/>
            <person name="Awai K."/>
            <person name="Shimojima M."/>
            <person name="Masuda S."/>
            <person name="Iwai M."/>
            <person name="Nobusawa T."/>
            <person name="Narise T."/>
            <person name="Kondo S."/>
            <person name="Saito H."/>
            <person name="Sato R."/>
            <person name="Murakawa M."/>
            <person name="Ihara Y."/>
            <person name="Oshima-Yamada Y."/>
            <person name="Ohtaka K."/>
            <person name="Satoh M."/>
            <person name="Sonobe K."/>
            <person name="Ishii M."/>
            <person name="Ohtani R."/>
            <person name="Kanamori-Sato M."/>
            <person name="Honoki R."/>
            <person name="Miyazaki D."/>
            <person name="Mochizuki H."/>
            <person name="Umetsu J."/>
            <person name="Higashi K."/>
            <person name="Shibata D."/>
            <person name="Kamiya Y."/>
            <person name="Sato N."/>
            <person name="Nakamura Y."/>
            <person name="Tabata S."/>
            <person name="Ida S."/>
            <person name="Kurokawa K."/>
            <person name="Ohta H."/>
        </authorList>
    </citation>
    <scope>NUCLEOTIDE SEQUENCE [LARGE SCALE GENOMIC DNA]</scope>
    <source>
        <strain evidence="2 3">NIES-2285</strain>
    </source>
</reference>
<feature type="compositionally biased region" description="Acidic residues" evidence="1">
    <location>
        <begin position="140"/>
        <end position="151"/>
    </location>
</feature>
<protein>
    <submittedName>
        <fullName evidence="2">Uncharacterized protein</fullName>
    </submittedName>
</protein>
<feature type="region of interest" description="Disordered" evidence="1">
    <location>
        <begin position="585"/>
        <end position="606"/>
    </location>
</feature>
<gene>
    <name evidence="2" type="ORF">KFL_004070080</name>
</gene>
<feature type="compositionally biased region" description="Basic and acidic residues" evidence="1">
    <location>
        <begin position="555"/>
        <end position="566"/>
    </location>
</feature>
<evidence type="ECO:0000256" key="1">
    <source>
        <dbReference type="SAM" id="MobiDB-lite"/>
    </source>
</evidence>
<feature type="compositionally biased region" description="Low complexity" evidence="1">
    <location>
        <begin position="356"/>
        <end position="367"/>
    </location>
</feature>
<feature type="region of interest" description="Disordered" evidence="1">
    <location>
        <begin position="297"/>
        <end position="402"/>
    </location>
</feature>
<accession>A0A1Y1IHH2</accession>
<organism evidence="2 3">
    <name type="scientific">Klebsormidium nitens</name>
    <name type="common">Green alga</name>
    <name type="synonym">Ulothrix nitens</name>
    <dbReference type="NCBI Taxonomy" id="105231"/>
    <lineage>
        <taxon>Eukaryota</taxon>
        <taxon>Viridiplantae</taxon>
        <taxon>Streptophyta</taxon>
        <taxon>Klebsormidiophyceae</taxon>
        <taxon>Klebsormidiales</taxon>
        <taxon>Klebsormidiaceae</taxon>
        <taxon>Klebsormidium</taxon>
    </lineage>
</organism>
<feature type="compositionally biased region" description="Polar residues" evidence="1">
    <location>
        <begin position="309"/>
        <end position="321"/>
    </location>
</feature>
<feature type="region of interest" description="Disordered" evidence="1">
    <location>
        <begin position="123"/>
        <end position="196"/>
    </location>
</feature>
<feature type="compositionally biased region" description="Polar residues" evidence="1">
    <location>
        <begin position="336"/>
        <end position="349"/>
    </location>
</feature>
<feature type="region of interest" description="Disordered" evidence="1">
    <location>
        <begin position="507"/>
        <end position="566"/>
    </location>
</feature>
<evidence type="ECO:0000313" key="2">
    <source>
        <dbReference type="EMBL" id="GAQ88186.1"/>
    </source>
</evidence>
<dbReference type="EMBL" id="DF237356">
    <property type="protein sequence ID" value="GAQ88186.1"/>
    <property type="molecule type" value="Genomic_DNA"/>
</dbReference>
<feature type="compositionally biased region" description="Basic and acidic residues" evidence="1">
    <location>
        <begin position="374"/>
        <end position="384"/>
    </location>
</feature>
<dbReference type="PANTHER" id="PTHR28601">
    <property type="entry name" value="COILED-COIL DOMAIN-CONTAINING PROTEIN 24"/>
    <property type="match status" value="1"/>
</dbReference>
<name>A0A1Y1IHH2_KLENI</name>
<evidence type="ECO:0000313" key="3">
    <source>
        <dbReference type="Proteomes" id="UP000054558"/>
    </source>
</evidence>
<dbReference type="InterPro" id="IPR031367">
    <property type="entry name" value="CCDC24"/>
</dbReference>
<feature type="compositionally biased region" description="Polar residues" evidence="1">
    <location>
        <begin position="168"/>
        <end position="196"/>
    </location>
</feature>
<dbReference type="PANTHER" id="PTHR28601:SF1">
    <property type="entry name" value="COILED-COIL DOMAIN-CONTAINING PROTEIN 24"/>
    <property type="match status" value="1"/>
</dbReference>
<sequence length="676" mass="73462">MSQVDILQLSESHQDFSNFDPEHRFEDAFSPAETRQVQVLLWDHVKTLLQEAEQEEVKRALGAAAIEENEQLFREAASLEEILGDLQRGGEKQAEVQRLFETPARSLVEDEIRLLLEALHRSSSEDVPNTQFDNRFPEPLPDEPQESDNLDSPESPSESFYFVKAPTPQASKSASIGTQHSLPTDRSSPTASNNFPTTYAHLPAAYSSLPSRRDCHSAPIPVQNAKDKQIFEYLTARPASSGSVRPRTSDGRSLLRPGTAHLPRPETSGGVLLNPLPRPQTAAVRYFPDDCGRFLTGQSLDSPVWERPSSATSYGGASSRNSRADPIESPRCSVRATETNGPASSSGLNQRGVESGGSSRPGSQRGRALSRSSDGSDRKADGSDRGVGSRPGTGSSLGGHQSRQIVEAVADRLNVFEVGAVAAPLQRALADERAALLEDIECLHQLIDEEAESHHKVLWTATVGLKNFLRIAVSASRPPPSIKDLRDYGARLEASLRAHIVEANLTRERASPARTSKQIASEARNGRTGESRLASPRKVAEQHSAGGWEAGTRTDGPRGDGISKEEGVRRNGVDRHMTANCAGVDSHKGELQRSNGCGRTQQSEKKSNALKHVTTIKVDRLEQLPVSVGDEDASGERWSPSMKRTSSSKVRKFRSFVMDLQTEASGAASLCRAEIT</sequence>